<evidence type="ECO:0000313" key="2">
    <source>
        <dbReference type="Proteomes" id="UP000030129"/>
    </source>
</evidence>
<dbReference type="STRING" id="1406840.Q763_11475"/>
<keyword evidence="2" id="KW-1185">Reference proteome</keyword>
<dbReference type="AlphaFoldDB" id="A0A0A2LM62"/>
<comment type="caution">
    <text evidence="1">The sequence shown here is derived from an EMBL/GenBank/DDBJ whole genome shotgun (WGS) entry which is preliminary data.</text>
</comment>
<protein>
    <submittedName>
        <fullName evidence="1">Uncharacterized protein</fullName>
    </submittedName>
</protein>
<sequence length="201" mass="22542">MATINSLGDVQRCIKNWQSILTDETKIMNCFNQGNAIIYENHYNLAQLGNTNIHVYPGVDNDGTFYMFLLPAALDVPNTSSIAFNSFTVCQVQPNLGDSNQIPAQEAILRIDTWKKDYPKWTKNQIEKRSLTGGMFEAFLMPASYMIQGDRYITYLGLQTDASAATGLTADLITTDTKYANVYYDTVRPVPPYGQGDFHLL</sequence>
<dbReference type="RefSeq" id="WP_035134275.1">
    <property type="nucleotide sequence ID" value="NZ_JRLV01000011.1"/>
</dbReference>
<dbReference type="eggNOG" id="ENOG502ZHNJ">
    <property type="taxonomic scope" value="Bacteria"/>
</dbReference>
<name>A0A0A2LM62_9FLAO</name>
<gene>
    <name evidence="1" type="ORF">Q763_11475</name>
</gene>
<dbReference type="EMBL" id="JRLV01000011">
    <property type="protein sequence ID" value="KGO80268.1"/>
    <property type="molecule type" value="Genomic_DNA"/>
</dbReference>
<organism evidence="1 2">
    <name type="scientific">Flavobacterium beibuense F44-8</name>
    <dbReference type="NCBI Taxonomy" id="1406840"/>
    <lineage>
        <taxon>Bacteria</taxon>
        <taxon>Pseudomonadati</taxon>
        <taxon>Bacteroidota</taxon>
        <taxon>Flavobacteriia</taxon>
        <taxon>Flavobacteriales</taxon>
        <taxon>Flavobacteriaceae</taxon>
        <taxon>Flavobacterium</taxon>
    </lineage>
</organism>
<proteinExistence type="predicted"/>
<dbReference type="Proteomes" id="UP000030129">
    <property type="component" value="Unassembled WGS sequence"/>
</dbReference>
<evidence type="ECO:0000313" key="1">
    <source>
        <dbReference type="EMBL" id="KGO80268.1"/>
    </source>
</evidence>
<reference evidence="1 2" key="1">
    <citation type="submission" date="2013-09" db="EMBL/GenBank/DDBJ databases">
        <authorList>
            <person name="Zeng Z."/>
            <person name="Chen C."/>
        </authorList>
    </citation>
    <scope>NUCLEOTIDE SEQUENCE [LARGE SCALE GENOMIC DNA]</scope>
    <source>
        <strain evidence="1 2">F44-8</strain>
    </source>
</reference>
<accession>A0A0A2LM62</accession>